<keyword evidence="1" id="KW-0812">Transmembrane</keyword>
<keyword evidence="1" id="KW-0472">Membrane</keyword>
<evidence type="ECO:0000256" key="1">
    <source>
        <dbReference type="SAM" id="Phobius"/>
    </source>
</evidence>
<reference evidence="3" key="1">
    <citation type="submission" date="2016-10" db="EMBL/GenBank/DDBJ databases">
        <authorList>
            <person name="Varghese N."/>
            <person name="Submissions S."/>
        </authorList>
    </citation>
    <scope>NUCLEOTIDE SEQUENCE [LARGE SCALE GENOMIC DNA]</scope>
    <source>
        <strain evidence="3">CGMCC 1.6981</strain>
    </source>
</reference>
<sequence length="406" mass="44183">MNENTLFYFPYASFTDAQLPLLKVAALWFDKLVILDPVGASWDTVGADHVARDAVILLQDAGILEVVTPAAALARHAGAIVDAIRRDMADPEFLHMCEGHSYATGKQRWTLSFAKLPRGLKEDEAMRYLLGDLAREVSGTATNHSEGGAAEYYAYAQSGQAYDEYREGYDGAVEYRYADLPLALGESIMMNHALFTGLLHAGATPIADNPFHSQALALKLRRATQEPAIQQVVSDRVRARQLKTDELAATTLTDTQLTLPILSPIIPLEEVLEHRQRHAATLAQARDKLGWMARQIESEPWSADFANTLERKTIPAIARELDEARKALDTGLTERTKRLLAAAGISIGAASALLAVFAAPITPIALTTAGLGLASGTAIPAASWLLDWQKGKNSAQENGLHYLLKF</sequence>
<keyword evidence="1" id="KW-1133">Transmembrane helix</keyword>
<organism evidence="2 3">
    <name type="scientific">Halomonas korlensis</name>
    <dbReference type="NCBI Taxonomy" id="463301"/>
    <lineage>
        <taxon>Bacteria</taxon>
        <taxon>Pseudomonadati</taxon>
        <taxon>Pseudomonadota</taxon>
        <taxon>Gammaproteobacteria</taxon>
        <taxon>Oceanospirillales</taxon>
        <taxon>Halomonadaceae</taxon>
        <taxon>Halomonas</taxon>
    </lineage>
</organism>
<name>A0A1I7KGN6_9GAMM</name>
<evidence type="ECO:0000313" key="2">
    <source>
        <dbReference type="EMBL" id="SFU96556.1"/>
    </source>
</evidence>
<gene>
    <name evidence="2" type="ORF">SAMN04487955_1203</name>
</gene>
<proteinExistence type="predicted"/>
<dbReference type="Proteomes" id="UP000198693">
    <property type="component" value="Unassembled WGS sequence"/>
</dbReference>
<dbReference type="EMBL" id="FPBP01000020">
    <property type="protein sequence ID" value="SFU96556.1"/>
    <property type="molecule type" value="Genomic_DNA"/>
</dbReference>
<feature type="transmembrane region" description="Helical" evidence="1">
    <location>
        <begin position="364"/>
        <end position="386"/>
    </location>
</feature>
<protein>
    <submittedName>
        <fullName evidence="2">Uncharacterized protein</fullName>
    </submittedName>
</protein>
<accession>A0A1I7KGN6</accession>
<feature type="transmembrane region" description="Helical" evidence="1">
    <location>
        <begin position="339"/>
        <end position="358"/>
    </location>
</feature>
<dbReference type="RefSeq" id="WP_089797549.1">
    <property type="nucleotide sequence ID" value="NZ_FPBP01000020.1"/>
</dbReference>
<evidence type="ECO:0000313" key="3">
    <source>
        <dbReference type="Proteomes" id="UP000198693"/>
    </source>
</evidence>
<keyword evidence="3" id="KW-1185">Reference proteome</keyword>
<dbReference type="AlphaFoldDB" id="A0A1I7KGN6"/>